<dbReference type="InterPro" id="IPR005225">
    <property type="entry name" value="Small_GTP-bd"/>
</dbReference>
<dbReference type="InterPro" id="IPR001806">
    <property type="entry name" value="Small_GTPase"/>
</dbReference>
<dbReference type="CDD" id="cd00157">
    <property type="entry name" value="Rho"/>
    <property type="match status" value="1"/>
</dbReference>
<dbReference type="InterPro" id="IPR027417">
    <property type="entry name" value="P-loop_NTPase"/>
</dbReference>
<dbReference type="PROSITE" id="PS51421">
    <property type="entry name" value="RAS"/>
    <property type="match status" value="1"/>
</dbReference>
<evidence type="ECO:0000256" key="1">
    <source>
        <dbReference type="ARBA" id="ARBA00022741"/>
    </source>
</evidence>
<dbReference type="PROSITE" id="PS51419">
    <property type="entry name" value="RAB"/>
    <property type="match status" value="1"/>
</dbReference>
<dbReference type="Proteomes" id="UP001470230">
    <property type="component" value="Unassembled WGS sequence"/>
</dbReference>
<dbReference type="SUPFAM" id="SSF52540">
    <property type="entry name" value="P-loop containing nucleoside triphosphate hydrolases"/>
    <property type="match status" value="1"/>
</dbReference>
<keyword evidence="2" id="KW-0342">GTP-binding</keyword>
<evidence type="ECO:0000313" key="3">
    <source>
        <dbReference type="EMBL" id="KAK8871916.1"/>
    </source>
</evidence>
<reference evidence="3 4" key="1">
    <citation type="submission" date="2024-04" db="EMBL/GenBank/DDBJ databases">
        <title>Tritrichomonas musculus Genome.</title>
        <authorList>
            <person name="Alves-Ferreira E."/>
            <person name="Grigg M."/>
            <person name="Lorenzi H."/>
            <person name="Galac M."/>
        </authorList>
    </citation>
    <scope>NUCLEOTIDE SEQUENCE [LARGE SCALE GENOMIC DNA]</scope>
    <source>
        <strain evidence="3 4">EAF2021</strain>
    </source>
</reference>
<comment type="caution">
    <text evidence="3">The sequence shown here is derived from an EMBL/GenBank/DDBJ whole genome shotgun (WGS) entry which is preliminary data.</text>
</comment>
<dbReference type="PROSITE" id="PS51420">
    <property type="entry name" value="RHO"/>
    <property type="match status" value="1"/>
</dbReference>
<name>A0ABR2J2Y4_9EUKA</name>
<dbReference type="NCBIfam" id="TIGR00231">
    <property type="entry name" value="small_GTP"/>
    <property type="match status" value="1"/>
</dbReference>
<dbReference type="PANTHER" id="PTHR24072">
    <property type="entry name" value="RHO FAMILY GTPASE"/>
    <property type="match status" value="1"/>
</dbReference>
<accession>A0ABR2J2Y4</accession>
<organism evidence="3 4">
    <name type="scientific">Tritrichomonas musculus</name>
    <dbReference type="NCBI Taxonomy" id="1915356"/>
    <lineage>
        <taxon>Eukaryota</taxon>
        <taxon>Metamonada</taxon>
        <taxon>Parabasalia</taxon>
        <taxon>Tritrichomonadida</taxon>
        <taxon>Tritrichomonadidae</taxon>
        <taxon>Tritrichomonas</taxon>
    </lineage>
</organism>
<dbReference type="Pfam" id="PF00071">
    <property type="entry name" value="Ras"/>
    <property type="match status" value="1"/>
</dbReference>
<dbReference type="Gene3D" id="3.40.50.300">
    <property type="entry name" value="P-loop containing nucleotide triphosphate hydrolases"/>
    <property type="match status" value="1"/>
</dbReference>
<keyword evidence="1" id="KW-0547">Nucleotide-binding</keyword>
<protein>
    <submittedName>
        <fullName evidence="3">Ras- C3 botulinum toxin substrate 2</fullName>
    </submittedName>
</protein>
<evidence type="ECO:0000256" key="2">
    <source>
        <dbReference type="ARBA" id="ARBA00023134"/>
    </source>
</evidence>
<gene>
    <name evidence="3" type="ORF">M9Y10_007662</name>
</gene>
<dbReference type="SMART" id="SM00175">
    <property type="entry name" value="RAB"/>
    <property type="match status" value="1"/>
</dbReference>
<proteinExistence type="predicted"/>
<keyword evidence="4" id="KW-1185">Reference proteome</keyword>
<sequence length="213" mass="24166">MNPIKCVVVGDSSVGKTCLLLSYTANNFPVHYIPIVFDNYSANVMVDDNDIHLQLWDTRGQDYYKKLRPLSYPLTDVFIICFSLVSPASYENVKCIWVPELEENCPDTPYILVGLKKDLRDDFESHSDEFKSKGMEPISTSEGEALKEKIKAQSYIECSAYEKINLKEVFDTATRAAIYKTNDDTTTHAAVYKINDDTDDITKNNENSCCLLI</sequence>
<dbReference type="EMBL" id="JAPFFF010000013">
    <property type="protein sequence ID" value="KAK8871916.1"/>
    <property type="molecule type" value="Genomic_DNA"/>
</dbReference>
<evidence type="ECO:0000313" key="4">
    <source>
        <dbReference type="Proteomes" id="UP001470230"/>
    </source>
</evidence>
<dbReference type="PRINTS" id="PR00449">
    <property type="entry name" value="RASTRNSFRMNG"/>
</dbReference>
<dbReference type="SMART" id="SM00173">
    <property type="entry name" value="RAS"/>
    <property type="match status" value="1"/>
</dbReference>
<dbReference type="InterPro" id="IPR003578">
    <property type="entry name" value="Small_GTPase_Rho"/>
</dbReference>
<dbReference type="SMART" id="SM00174">
    <property type="entry name" value="RHO"/>
    <property type="match status" value="1"/>
</dbReference>